<gene>
    <name evidence="1" type="ORF">A3C06_04235</name>
</gene>
<name>A0A1G2MU34_9BACT</name>
<evidence type="ECO:0000313" key="2">
    <source>
        <dbReference type="Proteomes" id="UP000177565"/>
    </source>
</evidence>
<accession>A0A1G2MU34</accession>
<dbReference type="Proteomes" id="UP000177565">
    <property type="component" value="Unassembled WGS sequence"/>
</dbReference>
<sequence length="62" mass="6972">MGSFPGCTQVMKRAGCLRHSPKVSEKFEGKPNGMKDFWATHMEVSSPKTIKYSFSAMEVLFL</sequence>
<comment type="caution">
    <text evidence="1">The sequence shown here is derived from an EMBL/GenBank/DDBJ whole genome shotgun (WGS) entry which is preliminary data.</text>
</comment>
<dbReference type="EMBL" id="MHRQ01000005">
    <property type="protein sequence ID" value="OHA27363.1"/>
    <property type="molecule type" value="Genomic_DNA"/>
</dbReference>
<protein>
    <submittedName>
        <fullName evidence="1">Uncharacterized protein</fullName>
    </submittedName>
</protein>
<proteinExistence type="predicted"/>
<dbReference type="AlphaFoldDB" id="A0A1G2MU34"/>
<reference evidence="1 2" key="1">
    <citation type="journal article" date="2016" name="Nat. Commun.">
        <title>Thousands of microbial genomes shed light on interconnected biogeochemical processes in an aquifer system.</title>
        <authorList>
            <person name="Anantharaman K."/>
            <person name="Brown C.T."/>
            <person name="Hug L.A."/>
            <person name="Sharon I."/>
            <person name="Castelle C.J."/>
            <person name="Probst A.J."/>
            <person name="Thomas B.C."/>
            <person name="Singh A."/>
            <person name="Wilkins M.J."/>
            <person name="Karaoz U."/>
            <person name="Brodie E.L."/>
            <person name="Williams K.H."/>
            <person name="Hubbard S.S."/>
            <person name="Banfield J.F."/>
        </authorList>
    </citation>
    <scope>NUCLEOTIDE SEQUENCE [LARGE SCALE GENOMIC DNA]</scope>
</reference>
<evidence type="ECO:0000313" key="1">
    <source>
        <dbReference type="EMBL" id="OHA27363.1"/>
    </source>
</evidence>
<organism evidence="1 2">
    <name type="scientific">Candidatus Taylorbacteria bacterium RIFCSPHIGHO2_02_FULL_46_13</name>
    <dbReference type="NCBI Taxonomy" id="1802312"/>
    <lineage>
        <taxon>Bacteria</taxon>
        <taxon>Candidatus Tayloriibacteriota</taxon>
    </lineage>
</organism>